<accession>A0A380ZEH0</accession>
<evidence type="ECO:0000256" key="1">
    <source>
        <dbReference type="SAM" id="Phobius"/>
    </source>
</evidence>
<dbReference type="RefSeq" id="WP_004854384.1">
    <property type="nucleotide sequence ID" value="NZ_CACVBH010000006.1"/>
</dbReference>
<dbReference type="EMBL" id="UFTF01000001">
    <property type="protein sequence ID" value="SUV44890.1"/>
    <property type="molecule type" value="Genomic_DNA"/>
</dbReference>
<proteinExistence type="predicted"/>
<dbReference type="Proteomes" id="UP000254950">
    <property type="component" value="Unassembled WGS sequence"/>
</dbReference>
<protein>
    <submittedName>
        <fullName evidence="2">Uncharacterized protein</fullName>
    </submittedName>
</protein>
<reference evidence="2 3" key="1">
    <citation type="submission" date="2018-06" db="EMBL/GenBank/DDBJ databases">
        <authorList>
            <consortium name="Pathogen Informatics"/>
            <person name="Doyle S."/>
        </authorList>
    </citation>
    <scope>NUCLEOTIDE SEQUENCE [LARGE SCALE GENOMIC DNA]</scope>
    <source>
        <strain evidence="2 3">NCTC12862</strain>
    </source>
</reference>
<name>A0A380ZEH0_BARDO</name>
<keyword evidence="1" id="KW-1133">Transmembrane helix</keyword>
<feature type="transmembrane region" description="Helical" evidence="1">
    <location>
        <begin position="62"/>
        <end position="95"/>
    </location>
</feature>
<gene>
    <name evidence="2" type="ORF">NCTC12862_00639</name>
</gene>
<keyword evidence="1" id="KW-0472">Membrane</keyword>
<evidence type="ECO:0000313" key="2">
    <source>
        <dbReference type="EMBL" id="SUV44890.1"/>
    </source>
</evidence>
<dbReference type="OrthoDB" id="7926656at2"/>
<evidence type="ECO:0000313" key="3">
    <source>
        <dbReference type="Proteomes" id="UP000254950"/>
    </source>
</evidence>
<sequence length="101" mass="10670">MIDFKTSDSLHSNDCRKSFLKKIYYSIKELAFIGSLNGSISGAIAAALAAYGYIALPGFGPIISMGISMALSTGTIIGAIIGSIIGIFVGTFCIFMEDLYI</sequence>
<dbReference type="STRING" id="33044.GCA_900005695_00141"/>
<dbReference type="AlphaFoldDB" id="A0A380ZEH0"/>
<organism evidence="2 3">
    <name type="scientific">Bartonella doshiae</name>
    <dbReference type="NCBI Taxonomy" id="33044"/>
    <lineage>
        <taxon>Bacteria</taxon>
        <taxon>Pseudomonadati</taxon>
        <taxon>Pseudomonadota</taxon>
        <taxon>Alphaproteobacteria</taxon>
        <taxon>Hyphomicrobiales</taxon>
        <taxon>Bartonellaceae</taxon>
        <taxon>Bartonella</taxon>
    </lineage>
</organism>
<keyword evidence="1" id="KW-0812">Transmembrane</keyword>
<feature type="transmembrane region" description="Helical" evidence="1">
    <location>
        <begin position="30"/>
        <end position="56"/>
    </location>
</feature>